<dbReference type="Proteomes" id="UP000027265">
    <property type="component" value="Unassembled WGS sequence"/>
</dbReference>
<keyword evidence="2" id="KW-1185">Reference proteome</keyword>
<dbReference type="AlphaFoldDB" id="A0A067P2P1"/>
<dbReference type="EMBL" id="KL197858">
    <property type="protein sequence ID" value="KDQ49009.1"/>
    <property type="molecule type" value="Genomic_DNA"/>
</dbReference>
<dbReference type="HOGENOM" id="CLU_2158796_0_0_1"/>
<name>A0A067P2P1_9AGAM</name>
<evidence type="ECO:0000313" key="2">
    <source>
        <dbReference type="Proteomes" id="UP000027265"/>
    </source>
</evidence>
<gene>
    <name evidence="1" type="ORF">JAAARDRAFT_201223</name>
</gene>
<dbReference type="InParanoid" id="A0A067P2P1"/>
<evidence type="ECO:0000313" key="1">
    <source>
        <dbReference type="EMBL" id="KDQ49009.1"/>
    </source>
</evidence>
<protein>
    <submittedName>
        <fullName evidence="1">Uncharacterized protein</fullName>
    </submittedName>
</protein>
<accession>A0A067P2P1</accession>
<organism evidence="1 2">
    <name type="scientific">Jaapia argillacea MUCL 33604</name>
    <dbReference type="NCBI Taxonomy" id="933084"/>
    <lineage>
        <taxon>Eukaryota</taxon>
        <taxon>Fungi</taxon>
        <taxon>Dikarya</taxon>
        <taxon>Basidiomycota</taxon>
        <taxon>Agaricomycotina</taxon>
        <taxon>Agaricomycetes</taxon>
        <taxon>Agaricomycetidae</taxon>
        <taxon>Jaapiales</taxon>
        <taxon>Jaapiaceae</taxon>
        <taxon>Jaapia</taxon>
    </lineage>
</organism>
<reference evidence="2" key="1">
    <citation type="journal article" date="2014" name="Proc. Natl. Acad. Sci. U.S.A.">
        <title>Extensive sampling of basidiomycete genomes demonstrates inadequacy of the white-rot/brown-rot paradigm for wood decay fungi.</title>
        <authorList>
            <person name="Riley R."/>
            <person name="Salamov A.A."/>
            <person name="Brown D.W."/>
            <person name="Nagy L.G."/>
            <person name="Floudas D."/>
            <person name="Held B.W."/>
            <person name="Levasseur A."/>
            <person name="Lombard V."/>
            <person name="Morin E."/>
            <person name="Otillar R."/>
            <person name="Lindquist E.A."/>
            <person name="Sun H."/>
            <person name="LaButti K.M."/>
            <person name="Schmutz J."/>
            <person name="Jabbour D."/>
            <person name="Luo H."/>
            <person name="Baker S.E."/>
            <person name="Pisabarro A.G."/>
            <person name="Walton J.D."/>
            <person name="Blanchette R.A."/>
            <person name="Henrissat B."/>
            <person name="Martin F."/>
            <person name="Cullen D."/>
            <person name="Hibbett D.S."/>
            <person name="Grigoriev I.V."/>
        </authorList>
    </citation>
    <scope>NUCLEOTIDE SEQUENCE [LARGE SCALE GENOMIC DNA]</scope>
    <source>
        <strain evidence="2">MUCL 33604</strain>
    </source>
</reference>
<sequence>MKQHAGHRTIDVSELYGIEYRPILSSSVAVLYFRTPFTSFMVISSIILISSTTTIATTINSDFCPVPQCLTPCPAHKCRSSSNIMTFTTTSLIVVTETDFTQVFANTTASS</sequence>
<proteinExistence type="predicted"/>